<proteinExistence type="predicted"/>
<feature type="region of interest" description="Disordered" evidence="1">
    <location>
        <begin position="45"/>
        <end position="71"/>
    </location>
</feature>
<evidence type="ECO:0000313" key="3">
    <source>
        <dbReference type="Proteomes" id="UP000249135"/>
    </source>
</evidence>
<dbReference type="AlphaFoldDB" id="A0A2W5S135"/>
<comment type="caution">
    <text evidence="2">The sequence shown here is derived from an EMBL/GenBank/DDBJ whole genome shotgun (WGS) entry which is preliminary data.</text>
</comment>
<gene>
    <name evidence="2" type="ORF">DI563_06835</name>
</gene>
<sequence length="71" mass="7449">MKHRKGPIEPREDPGHATAERGVVLLDGPDGVAVTMTPDAAARTADSLYRAADEARSQRPSQNGSAPDPEG</sequence>
<name>A0A2W5S135_VARPD</name>
<evidence type="ECO:0000256" key="1">
    <source>
        <dbReference type="SAM" id="MobiDB-lite"/>
    </source>
</evidence>
<dbReference type="Proteomes" id="UP000249135">
    <property type="component" value="Unassembled WGS sequence"/>
</dbReference>
<reference evidence="2 3" key="1">
    <citation type="submission" date="2017-08" db="EMBL/GenBank/DDBJ databases">
        <title>Infants hospitalized years apart are colonized by the same room-sourced microbial strains.</title>
        <authorList>
            <person name="Brooks B."/>
            <person name="Olm M.R."/>
            <person name="Firek B.A."/>
            <person name="Baker R."/>
            <person name="Thomas B.C."/>
            <person name="Morowitz M.J."/>
            <person name="Banfield J.F."/>
        </authorList>
    </citation>
    <scope>NUCLEOTIDE SEQUENCE [LARGE SCALE GENOMIC DNA]</scope>
    <source>
        <strain evidence="2">S2_005_003_R2_41</strain>
    </source>
</reference>
<evidence type="ECO:0000313" key="2">
    <source>
        <dbReference type="EMBL" id="PZQ76517.1"/>
    </source>
</evidence>
<feature type="region of interest" description="Disordered" evidence="1">
    <location>
        <begin position="1"/>
        <end position="20"/>
    </location>
</feature>
<feature type="compositionally biased region" description="Basic and acidic residues" evidence="1">
    <location>
        <begin position="1"/>
        <end position="19"/>
    </location>
</feature>
<protein>
    <submittedName>
        <fullName evidence="2">Uncharacterized protein</fullName>
    </submittedName>
</protein>
<dbReference type="EMBL" id="QFPP01000050">
    <property type="protein sequence ID" value="PZQ76517.1"/>
    <property type="molecule type" value="Genomic_DNA"/>
</dbReference>
<accession>A0A2W5S135</accession>
<organism evidence="2 3">
    <name type="scientific">Variovorax paradoxus</name>
    <dbReference type="NCBI Taxonomy" id="34073"/>
    <lineage>
        <taxon>Bacteria</taxon>
        <taxon>Pseudomonadati</taxon>
        <taxon>Pseudomonadota</taxon>
        <taxon>Betaproteobacteria</taxon>
        <taxon>Burkholderiales</taxon>
        <taxon>Comamonadaceae</taxon>
        <taxon>Variovorax</taxon>
    </lineage>
</organism>